<keyword evidence="2" id="KW-1185">Reference proteome</keyword>
<gene>
    <name evidence="1" type="ORF">CR513_58714</name>
</gene>
<protein>
    <recommendedName>
        <fullName evidence="3">CCHC-type domain-containing protein</fullName>
    </recommendedName>
</protein>
<evidence type="ECO:0000313" key="1">
    <source>
        <dbReference type="EMBL" id="RDX62911.1"/>
    </source>
</evidence>
<name>A0A371EA65_MUCPR</name>
<organism evidence="1 2">
    <name type="scientific">Mucuna pruriens</name>
    <name type="common">Velvet bean</name>
    <name type="synonym">Dolichos pruriens</name>
    <dbReference type="NCBI Taxonomy" id="157652"/>
    <lineage>
        <taxon>Eukaryota</taxon>
        <taxon>Viridiplantae</taxon>
        <taxon>Streptophyta</taxon>
        <taxon>Embryophyta</taxon>
        <taxon>Tracheophyta</taxon>
        <taxon>Spermatophyta</taxon>
        <taxon>Magnoliopsida</taxon>
        <taxon>eudicotyledons</taxon>
        <taxon>Gunneridae</taxon>
        <taxon>Pentapetalae</taxon>
        <taxon>rosids</taxon>
        <taxon>fabids</taxon>
        <taxon>Fabales</taxon>
        <taxon>Fabaceae</taxon>
        <taxon>Papilionoideae</taxon>
        <taxon>50 kb inversion clade</taxon>
        <taxon>NPAAA clade</taxon>
        <taxon>indigoferoid/millettioid clade</taxon>
        <taxon>Phaseoleae</taxon>
        <taxon>Mucuna</taxon>
    </lineage>
</organism>
<dbReference type="EMBL" id="QJKJ01015200">
    <property type="protein sequence ID" value="RDX62911.1"/>
    <property type="molecule type" value="Genomic_DNA"/>
</dbReference>
<evidence type="ECO:0008006" key="3">
    <source>
        <dbReference type="Google" id="ProtNLM"/>
    </source>
</evidence>
<feature type="non-terminal residue" evidence="1">
    <location>
        <position position="1"/>
    </location>
</feature>
<dbReference type="Proteomes" id="UP000257109">
    <property type="component" value="Unassembled WGS sequence"/>
</dbReference>
<sequence>MIKHLNTFKGIVNQLTKTKMKTDDMLQTLINTLVVTLSNYVLEGKLSMNSITNNLLNEESRWRERGLNNHFEANVVENKGRNKNHNKGGYGKSQGRSKFGIRLCCYYYDKSGHRKSECRFLKRDQHVGTIYPSQIGSKKKKKNGITTMVASNDENVFLVEEENYLDVAFDDCILVK</sequence>
<proteinExistence type="predicted"/>
<comment type="caution">
    <text evidence="1">The sequence shown here is derived from an EMBL/GenBank/DDBJ whole genome shotgun (WGS) entry which is preliminary data.</text>
</comment>
<reference evidence="1" key="1">
    <citation type="submission" date="2018-05" db="EMBL/GenBank/DDBJ databases">
        <title>Draft genome of Mucuna pruriens seed.</title>
        <authorList>
            <person name="Nnadi N.E."/>
            <person name="Vos R."/>
            <person name="Hasami M.H."/>
            <person name="Devisetty U.K."/>
            <person name="Aguiy J.C."/>
        </authorList>
    </citation>
    <scope>NUCLEOTIDE SEQUENCE [LARGE SCALE GENOMIC DNA]</scope>
    <source>
        <strain evidence="1">JCA_2017</strain>
    </source>
</reference>
<evidence type="ECO:0000313" key="2">
    <source>
        <dbReference type="Proteomes" id="UP000257109"/>
    </source>
</evidence>
<accession>A0A371EA65</accession>
<dbReference type="AlphaFoldDB" id="A0A371EA65"/>